<dbReference type="RefSeq" id="WP_023545242.1">
    <property type="nucleotide sequence ID" value="NZ_CM002285.1"/>
</dbReference>
<organism evidence="2 3">
    <name type="scientific">Streptomyces roseochromogenus subsp. oscitans DS 12.976</name>
    <dbReference type="NCBI Taxonomy" id="1352936"/>
    <lineage>
        <taxon>Bacteria</taxon>
        <taxon>Bacillati</taxon>
        <taxon>Actinomycetota</taxon>
        <taxon>Actinomycetes</taxon>
        <taxon>Kitasatosporales</taxon>
        <taxon>Streptomycetaceae</taxon>
        <taxon>Streptomyces</taxon>
    </lineage>
</organism>
<name>V6L2H0_STRRC</name>
<dbReference type="AlphaFoldDB" id="V6L2H0"/>
<dbReference type="NCBIfam" id="NF041216">
    <property type="entry name" value="CU044_2847_fam"/>
    <property type="match status" value="1"/>
</dbReference>
<accession>V6L2H0</accession>
<gene>
    <name evidence="2" type="ORF">M878_06225</name>
</gene>
<reference evidence="2 3" key="1">
    <citation type="journal article" date="2014" name="Genome Announc.">
        <title>Draft Genome Sequence of Streptomyces roseochromogenes subsp. oscitans DS 12.976, Producer of the Aminocoumarin Antibiotic Clorobiocin.</title>
        <authorList>
            <person name="Ruckert C."/>
            <person name="Kalinowski J."/>
            <person name="Heide L."/>
            <person name="Apel A.K."/>
        </authorList>
    </citation>
    <scope>NUCLEOTIDE SEQUENCE [LARGE SCALE GENOMIC DNA]</scope>
    <source>
        <strain evidence="2 3">DS 12.976</strain>
    </source>
</reference>
<proteinExistence type="predicted"/>
<dbReference type="EMBL" id="AWQX01000054">
    <property type="protein sequence ID" value="EST35414.1"/>
    <property type="molecule type" value="Genomic_DNA"/>
</dbReference>
<dbReference type="STRING" id="1352936.M878_06225"/>
<protein>
    <recommendedName>
        <fullName evidence="1">Trypsin-co-occurring domain-containing protein</fullName>
    </recommendedName>
</protein>
<feature type="domain" description="Trypsin-co-occurring" evidence="1">
    <location>
        <begin position="6"/>
        <end position="106"/>
    </location>
</feature>
<dbReference type="InterPro" id="IPR045794">
    <property type="entry name" value="Trypco1"/>
</dbReference>
<keyword evidence="3" id="KW-1185">Reference proteome</keyword>
<comment type="caution">
    <text evidence="2">The sequence shown here is derived from an EMBL/GenBank/DDBJ whole genome shotgun (WGS) entry which is preliminary data.</text>
</comment>
<dbReference type="OrthoDB" id="4236274at2"/>
<evidence type="ECO:0000313" key="2">
    <source>
        <dbReference type="EMBL" id="EST35414.1"/>
    </source>
</evidence>
<dbReference type="PATRIC" id="fig|1352936.5.peg.1335"/>
<dbReference type="Pfam" id="PF19493">
    <property type="entry name" value="Trypco1"/>
    <property type="match status" value="1"/>
</dbReference>
<sequence length="107" mass="11296">MTIMEFPLHDGGAVLVRVSDEQATSPVLTRGASTNAMIERAEGTFESVMRAVRAVAYGLTAQVEDFVQRPDVLVVEFGVELNAQAGAVITAAGASAQLTVSLTWNKS</sequence>
<evidence type="ECO:0000259" key="1">
    <source>
        <dbReference type="Pfam" id="PF19493"/>
    </source>
</evidence>
<dbReference type="HOGENOM" id="CLU_137386_3_2_11"/>
<evidence type="ECO:0000313" key="3">
    <source>
        <dbReference type="Proteomes" id="UP000017984"/>
    </source>
</evidence>
<dbReference type="Proteomes" id="UP000017984">
    <property type="component" value="Chromosome"/>
</dbReference>